<organism evidence="1 2">
    <name type="scientific">Polymorphobacter multimanifer</name>
    <dbReference type="NCBI Taxonomy" id="1070431"/>
    <lineage>
        <taxon>Bacteria</taxon>
        <taxon>Pseudomonadati</taxon>
        <taxon>Pseudomonadota</taxon>
        <taxon>Alphaproteobacteria</taxon>
        <taxon>Sphingomonadales</taxon>
        <taxon>Sphingosinicellaceae</taxon>
        <taxon>Polymorphobacter</taxon>
    </lineage>
</organism>
<evidence type="ECO:0000313" key="2">
    <source>
        <dbReference type="Proteomes" id="UP000538147"/>
    </source>
</evidence>
<comment type="caution">
    <text evidence="1">The sequence shown here is derived from an EMBL/GenBank/DDBJ whole genome shotgun (WGS) entry which is preliminary data.</text>
</comment>
<evidence type="ECO:0000313" key="1">
    <source>
        <dbReference type="EMBL" id="MBB6227891.1"/>
    </source>
</evidence>
<dbReference type="AlphaFoldDB" id="A0A841L8I1"/>
<accession>A0A841L8I1</accession>
<dbReference type="Proteomes" id="UP000538147">
    <property type="component" value="Unassembled WGS sequence"/>
</dbReference>
<dbReference type="RefSeq" id="WP_184199247.1">
    <property type="nucleotide sequence ID" value="NZ_BMOX01000147.1"/>
</dbReference>
<keyword evidence="2" id="KW-1185">Reference proteome</keyword>
<name>A0A841L8I1_9SPHN</name>
<dbReference type="EMBL" id="JACIIV010000013">
    <property type="protein sequence ID" value="MBB6227891.1"/>
    <property type="molecule type" value="Genomic_DNA"/>
</dbReference>
<sequence>MPHVEQHRGHIIAREKLPDDYPTNAHSAQFWEELGRTVAVFGFLEEMLGKAIFALTGMKEFDPDADPDALSEWIKTLEKTLTDQLGGLLFAYKKALAENDKTKGQDYEGLIDNLMNAKDIRNVLCHGSWGKPDDQGKTLPKFVNRKLAVFETLVDIDFLRATRKAVVGLACDVLDTVTSLGFQFPGSESPGQVIWPKQMNPPQGGE</sequence>
<gene>
    <name evidence="1" type="ORF">FHS79_002072</name>
</gene>
<reference evidence="1 2" key="1">
    <citation type="submission" date="2020-08" db="EMBL/GenBank/DDBJ databases">
        <title>Genomic Encyclopedia of Type Strains, Phase IV (KMG-IV): sequencing the most valuable type-strain genomes for metagenomic binning, comparative biology and taxonomic classification.</title>
        <authorList>
            <person name="Goeker M."/>
        </authorList>
    </citation>
    <scope>NUCLEOTIDE SEQUENCE [LARGE SCALE GENOMIC DNA]</scope>
    <source>
        <strain evidence="1 2">DSM 102189</strain>
    </source>
</reference>
<proteinExistence type="predicted"/>
<protein>
    <submittedName>
        <fullName evidence="1">Uncharacterized protein</fullName>
    </submittedName>
</protein>